<dbReference type="RefSeq" id="WP_005272603.1">
    <property type="nucleotide sequence ID" value="NZ_ANPE02000221.1"/>
</dbReference>
<dbReference type="Proteomes" id="UP000010729">
    <property type="component" value="Unassembled WGS sequence"/>
</dbReference>
<keyword evidence="1" id="KW-1133">Transmembrane helix</keyword>
<keyword evidence="1" id="KW-0812">Transmembrane</keyword>
<gene>
    <name evidence="2" type="ORF">D477_017814</name>
</gene>
<feature type="transmembrane region" description="Helical" evidence="1">
    <location>
        <begin position="14"/>
        <end position="33"/>
    </location>
</feature>
<evidence type="ECO:0000256" key="1">
    <source>
        <dbReference type="SAM" id="Phobius"/>
    </source>
</evidence>
<dbReference type="OrthoDB" id="5125638at2"/>
<sequence>MSDALETVGLISELMTWATLVPGLLLLLAAWLVKAAGVRWRSAEAVAFDDGVRSGVRWFDRDHGFLEAVLAPGETIPAVPGSDVLVYYDAHNPTRWRTAEPPERGTTLLLLGKILTGVGVAALLAGFLVMIF</sequence>
<keyword evidence="1" id="KW-0472">Membrane</keyword>
<dbReference type="AlphaFoldDB" id="N1UV34"/>
<feature type="transmembrane region" description="Helical" evidence="1">
    <location>
        <begin position="107"/>
        <end position="131"/>
    </location>
</feature>
<reference evidence="2" key="1">
    <citation type="journal article" date="2013" name="Genome Announc.">
        <title>Draft Genome Sequence of Arthrobacter crystallopoietes Strain BAB-32, Revealing Genes for Bioremediation.</title>
        <authorList>
            <person name="Joshi M.N."/>
            <person name="Pandit A.S."/>
            <person name="Sharma A."/>
            <person name="Pandya R.V."/>
            <person name="Desai S.M."/>
            <person name="Saxena A.K."/>
            <person name="Bagatharia S.B."/>
        </authorList>
    </citation>
    <scope>NUCLEOTIDE SEQUENCE [LARGE SCALE GENOMIC DNA]</scope>
    <source>
        <strain evidence="2">BAB-32</strain>
    </source>
</reference>
<dbReference type="EMBL" id="ANPE02000221">
    <property type="protein sequence ID" value="EMY32905.1"/>
    <property type="molecule type" value="Genomic_DNA"/>
</dbReference>
<evidence type="ECO:0008006" key="4">
    <source>
        <dbReference type="Google" id="ProtNLM"/>
    </source>
</evidence>
<dbReference type="PROSITE" id="PS51300">
    <property type="entry name" value="NIRD"/>
    <property type="match status" value="1"/>
</dbReference>
<evidence type="ECO:0000313" key="2">
    <source>
        <dbReference type="EMBL" id="EMY32905.1"/>
    </source>
</evidence>
<proteinExistence type="predicted"/>
<organism evidence="2 3">
    <name type="scientific">Arthrobacter crystallopoietes BAB-32</name>
    <dbReference type="NCBI Taxonomy" id="1246476"/>
    <lineage>
        <taxon>Bacteria</taxon>
        <taxon>Bacillati</taxon>
        <taxon>Actinomycetota</taxon>
        <taxon>Actinomycetes</taxon>
        <taxon>Micrococcales</taxon>
        <taxon>Micrococcaceae</taxon>
        <taxon>Crystallibacter</taxon>
    </lineage>
</organism>
<protein>
    <recommendedName>
        <fullName evidence="4">DUF3592 domain-containing protein</fullName>
    </recommendedName>
</protein>
<comment type="caution">
    <text evidence="2">The sequence shown here is derived from an EMBL/GenBank/DDBJ whole genome shotgun (WGS) entry which is preliminary data.</text>
</comment>
<accession>N1UV34</accession>
<name>N1UV34_9MICC</name>
<evidence type="ECO:0000313" key="3">
    <source>
        <dbReference type="Proteomes" id="UP000010729"/>
    </source>
</evidence>
<keyword evidence="3" id="KW-1185">Reference proteome</keyword>